<dbReference type="AlphaFoldDB" id="A0A8T5USH4"/>
<dbReference type="Proteomes" id="UP000825933">
    <property type="component" value="Unassembled WGS sequence"/>
</dbReference>
<keyword evidence="2" id="KW-0012">Acyltransferase</keyword>
<dbReference type="InterPro" id="IPR016181">
    <property type="entry name" value="Acyl_CoA_acyltransferase"/>
</dbReference>
<evidence type="ECO:0000313" key="5">
    <source>
        <dbReference type="Proteomes" id="UP000825933"/>
    </source>
</evidence>
<evidence type="ECO:0000256" key="1">
    <source>
        <dbReference type="ARBA" id="ARBA00022679"/>
    </source>
</evidence>
<reference evidence="5" key="1">
    <citation type="journal article" date="2022" name="Microbiol. Resour. Announc.">
        <title>Draft Genome Sequence of a Methanogenic Archaeon from West Spitsbergen Permafrost.</title>
        <authorList>
            <person name="Trubitsyn V."/>
            <person name="Rivkina E."/>
            <person name="Shcherbakova V."/>
        </authorList>
    </citation>
    <scope>NUCLEOTIDE SEQUENCE [LARGE SCALE GENOMIC DNA]</scope>
    <source>
        <strain evidence="5">VT</strain>
    </source>
</reference>
<dbReference type="InterPro" id="IPR000182">
    <property type="entry name" value="GNAT_dom"/>
</dbReference>
<proteinExistence type="predicted"/>
<comment type="caution">
    <text evidence="4">The sequence shown here is derived from an EMBL/GenBank/DDBJ whole genome shotgun (WGS) entry which is preliminary data.</text>
</comment>
<gene>
    <name evidence="4" type="ORF">K8N75_02530</name>
</gene>
<dbReference type="EMBL" id="JAIOUQ010000003">
    <property type="protein sequence ID" value="MBZ2164926.1"/>
    <property type="molecule type" value="Genomic_DNA"/>
</dbReference>
<dbReference type="Pfam" id="PF00583">
    <property type="entry name" value="Acetyltransf_1"/>
    <property type="match status" value="1"/>
</dbReference>
<keyword evidence="5" id="KW-1185">Reference proteome</keyword>
<evidence type="ECO:0000256" key="2">
    <source>
        <dbReference type="ARBA" id="ARBA00023315"/>
    </source>
</evidence>
<dbReference type="InterPro" id="IPR050680">
    <property type="entry name" value="YpeA/RimI_acetyltransf"/>
</dbReference>
<organism evidence="4 5">
    <name type="scientific">Methanobacterium spitsbergense</name>
    <dbReference type="NCBI Taxonomy" id="2874285"/>
    <lineage>
        <taxon>Archaea</taxon>
        <taxon>Methanobacteriati</taxon>
        <taxon>Methanobacteriota</taxon>
        <taxon>Methanomada group</taxon>
        <taxon>Methanobacteria</taxon>
        <taxon>Methanobacteriales</taxon>
        <taxon>Methanobacteriaceae</taxon>
        <taxon>Methanobacterium</taxon>
    </lineage>
</organism>
<evidence type="ECO:0000259" key="3">
    <source>
        <dbReference type="PROSITE" id="PS51186"/>
    </source>
</evidence>
<dbReference type="PANTHER" id="PTHR43420:SF12">
    <property type="entry name" value="N-ACETYLTRANSFERASE DOMAIN-CONTAINING PROTEIN"/>
    <property type="match status" value="1"/>
</dbReference>
<protein>
    <submittedName>
        <fullName evidence="4">GNAT family N-acetyltransferase</fullName>
    </submittedName>
</protein>
<evidence type="ECO:0000313" key="4">
    <source>
        <dbReference type="EMBL" id="MBZ2164926.1"/>
    </source>
</evidence>
<dbReference type="SUPFAM" id="SSF55729">
    <property type="entry name" value="Acyl-CoA N-acyltransferases (Nat)"/>
    <property type="match status" value="1"/>
</dbReference>
<feature type="domain" description="N-acetyltransferase" evidence="3">
    <location>
        <begin position="1"/>
        <end position="203"/>
    </location>
</feature>
<dbReference type="GO" id="GO:0016747">
    <property type="term" value="F:acyltransferase activity, transferring groups other than amino-acyl groups"/>
    <property type="evidence" value="ECO:0007669"/>
    <property type="project" value="InterPro"/>
</dbReference>
<sequence>MDIRKFDLNKHDINEVSSLIYETDKNLFSTFLDKNPDKAVKKLKKLIVAGNNCYGKENLYITENDEGEIGGIIVAFRGDEVKFIDEAKVFMDTMNFLDFLKLTIVKPVYDKITASSIESDDFYLGNLVVAQNSRSQGIGTELLKSSFKLARDKKCKRVLLDVLFENERAKNLYDRLGFKVCGEKSFKWIGKDDGTYGMEYLLDE</sequence>
<name>A0A8T5USH4_9EURY</name>
<dbReference type="PROSITE" id="PS51186">
    <property type="entry name" value="GNAT"/>
    <property type="match status" value="1"/>
</dbReference>
<dbReference type="RefSeq" id="WP_223790572.1">
    <property type="nucleotide sequence ID" value="NZ_JAIOUQ010000003.1"/>
</dbReference>
<accession>A0A8T5USH4</accession>
<dbReference type="PANTHER" id="PTHR43420">
    <property type="entry name" value="ACETYLTRANSFERASE"/>
    <property type="match status" value="1"/>
</dbReference>
<keyword evidence="1" id="KW-0808">Transferase</keyword>
<dbReference type="CDD" id="cd04301">
    <property type="entry name" value="NAT_SF"/>
    <property type="match status" value="1"/>
</dbReference>
<dbReference type="Gene3D" id="3.40.630.30">
    <property type="match status" value="1"/>
</dbReference>